<evidence type="ECO:0000259" key="10">
    <source>
        <dbReference type="PROSITE" id="PS50109"/>
    </source>
</evidence>
<comment type="caution">
    <text evidence="13">The sequence shown here is derived from an EMBL/GenBank/DDBJ whole genome shotgun (WGS) entry which is preliminary data.</text>
</comment>
<dbReference type="InterPro" id="IPR035965">
    <property type="entry name" value="PAS-like_dom_sf"/>
</dbReference>
<dbReference type="PANTHER" id="PTHR43065">
    <property type="entry name" value="SENSOR HISTIDINE KINASE"/>
    <property type="match status" value="1"/>
</dbReference>
<dbReference type="GO" id="GO:0000155">
    <property type="term" value="F:phosphorelay sensor kinase activity"/>
    <property type="evidence" value="ECO:0007669"/>
    <property type="project" value="InterPro"/>
</dbReference>
<dbReference type="PANTHER" id="PTHR43065:SF42">
    <property type="entry name" value="TWO-COMPONENT SENSOR PPRA"/>
    <property type="match status" value="1"/>
</dbReference>
<evidence type="ECO:0000256" key="1">
    <source>
        <dbReference type="ARBA" id="ARBA00000085"/>
    </source>
</evidence>
<dbReference type="Gene3D" id="3.30.450.20">
    <property type="entry name" value="PAS domain"/>
    <property type="match status" value="2"/>
</dbReference>
<dbReference type="Pfam" id="PF13426">
    <property type="entry name" value="PAS_9"/>
    <property type="match status" value="1"/>
</dbReference>
<evidence type="ECO:0000256" key="7">
    <source>
        <dbReference type="ARBA" id="ARBA00022840"/>
    </source>
</evidence>
<dbReference type="Proteomes" id="UP000553343">
    <property type="component" value="Unassembled WGS sequence"/>
</dbReference>
<dbReference type="PROSITE" id="PS50109">
    <property type="entry name" value="HIS_KIN"/>
    <property type="match status" value="1"/>
</dbReference>
<dbReference type="InterPro" id="IPR001610">
    <property type="entry name" value="PAC"/>
</dbReference>
<dbReference type="CDD" id="cd00082">
    <property type="entry name" value="HisKA"/>
    <property type="match status" value="1"/>
</dbReference>
<dbReference type="SMART" id="SM00091">
    <property type="entry name" value="PAS"/>
    <property type="match status" value="2"/>
</dbReference>
<feature type="region of interest" description="Disordered" evidence="9">
    <location>
        <begin position="532"/>
        <end position="555"/>
    </location>
</feature>
<feature type="domain" description="Histidine kinase" evidence="10">
    <location>
        <begin position="275"/>
        <end position="522"/>
    </location>
</feature>
<evidence type="ECO:0000256" key="8">
    <source>
        <dbReference type="ARBA" id="ARBA00023012"/>
    </source>
</evidence>
<evidence type="ECO:0000256" key="3">
    <source>
        <dbReference type="ARBA" id="ARBA00022553"/>
    </source>
</evidence>
<dbReference type="PROSITE" id="PS50113">
    <property type="entry name" value="PAC"/>
    <property type="match status" value="1"/>
</dbReference>
<dbReference type="Pfam" id="PF00512">
    <property type="entry name" value="HisKA"/>
    <property type="match status" value="1"/>
</dbReference>
<keyword evidence="4" id="KW-0808">Transferase</keyword>
<dbReference type="GO" id="GO:0006355">
    <property type="term" value="P:regulation of DNA-templated transcription"/>
    <property type="evidence" value="ECO:0007669"/>
    <property type="project" value="InterPro"/>
</dbReference>
<dbReference type="Gene3D" id="3.30.565.10">
    <property type="entry name" value="Histidine kinase-like ATPase, C-terminal domain"/>
    <property type="match status" value="1"/>
</dbReference>
<sequence length="555" mass="61678">MQNEELRTAQAEIEAGRARYFDLYDLAPVGYCTLSEKGVIVEANLTAATLLGTNRSALIKQPISRFILKEDQDIYYLHRKQLFEVGGPQECELRLVKPDGTHFWAHLTVIAAQAEDGATVCRVVLSDITERRRAEEELRHLRNYLSNIIDSMPSVLVGVDAEAKITLWNKTAEKNTGVVGAHAQGYLLSHIFPRLAPEMKKITESIRSREIIHHRKRTCVSERGPRYEDVTIYPLTGERVEGAVIRIDDVTEQVRLEEMMVQAEKMLSIGGFAAGMAHEINNPLAGIMQTANVMADRLTNENMPANLKAAREAGVSMAAIRNFMEARGIPRMLKTIRKSGLRAAEIVSNMLGFARKSEAQVSFHDLSDLIDKTLDLAATDYDIIKQYDFKSIEIRREFEDGLPPVSCEGAKIQQVLLNIFRNGAEAMQTAGTGKPIFIVRTEFDKERKMVCMEIEDNGPGMDEAICKRVFEPFYTTKPVGEGTGLGLSVSYFIITENYGGKIAVESQPGKGTKFVIRLPLKSTNDELSTVNADLLPKNEAAANGTLPSKNRGDNP</sequence>
<dbReference type="Pfam" id="PF00989">
    <property type="entry name" value="PAS"/>
    <property type="match status" value="1"/>
</dbReference>
<dbReference type="SUPFAM" id="SSF55874">
    <property type="entry name" value="ATPase domain of HSP90 chaperone/DNA topoisomerase II/histidine kinase"/>
    <property type="match status" value="1"/>
</dbReference>
<accession>A0A850T3J3</accession>
<dbReference type="SUPFAM" id="SSF47384">
    <property type="entry name" value="Homodimeric domain of signal transducing histidine kinase"/>
    <property type="match status" value="1"/>
</dbReference>
<evidence type="ECO:0000256" key="5">
    <source>
        <dbReference type="ARBA" id="ARBA00022741"/>
    </source>
</evidence>
<evidence type="ECO:0000256" key="2">
    <source>
        <dbReference type="ARBA" id="ARBA00012438"/>
    </source>
</evidence>
<comment type="catalytic activity">
    <reaction evidence="1">
        <text>ATP + protein L-histidine = ADP + protein N-phospho-L-histidine.</text>
        <dbReference type="EC" id="2.7.13.3"/>
    </reaction>
</comment>
<organism evidence="13 14">
    <name type="scientific">Desulfobacter latus</name>
    <dbReference type="NCBI Taxonomy" id="2292"/>
    <lineage>
        <taxon>Bacteria</taxon>
        <taxon>Pseudomonadati</taxon>
        <taxon>Thermodesulfobacteriota</taxon>
        <taxon>Desulfobacteria</taxon>
        <taxon>Desulfobacterales</taxon>
        <taxon>Desulfobacteraceae</taxon>
        <taxon>Desulfobacter</taxon>
    </lineage>
</organism>
<dbReference type="InterPro" id="IPR036097">
    <property type="entry name" value="HisK_dim/P_sf"/>
</dbReference>
<protein>
    <recommendedName>
        <fullName evidence="2">histidine kinase</fullName>
        <ecNumber evidence="2">2.7.13.3</ecNumber>
    </recommendedName>
</protein>
<dbReference type="InterPro" id="IPR000700">
    <property type="entry name" value="PAS-assoc_C"/>
</dbReference>
<dbReference type="SUPFAM" id="SSF55785">
    <property type="entry name" value="PYP-like sensor domain (PAS domain)"/>
    <property type="match status" value="2"/>
</dbReference>
<dbReference type="GO" id="GO:0005524">
    <property type="term" value="F:ATP binding"/>
    <property type="evidence" value="ECO:0007669"/>
    <property type="project" value="UniProtKB-KW"/>
</dbReference>
<dbReference type="InterPro" id="IPR003661">
    <property type="entry name" value="HisK_dim/P_dom"/>
</dbReference>
<dbReference type="Gene3D" id="1.10.287.130">
    <property type="match status" value="1"/>
</dbReference>
<keyword evidence="14" id="KW-1185">Reference proteome</keyword>
<dbReference type="EC" id="2.7.13.3" evidence="2"/>
<keyword evidence="5" id="KW-0547">Nucleotide-binding</keyword>
<dbReference type="InterPro" id="IPR003594">
    <property type="entry name" value="HATPase_dom"/>
</dbReference>
<dbReference type="InterPro" id="IPR013767">
    <property type="entry name" value="PAS_fold"/>
</dbReference>
<evidence type="ECO:0000256" key="4">
    <source>
        <dbReference type="ARBA" id="ARBA00022679"/>
    </source>
</evidence>
<keyword evidence="3" id="KW-0597">Phosphoprotein</keyword>
<dbReference type="AlphaFoldDB" id="A0A850T3J3"/>
<keyword evidence="6" id="KW-0418">Kinase</keyword>
<evidence type="ECO:0000259" key="12">
    <source>
        <dbReference type="PROSITE" id="PS50113"/>
    </source>
</evidence>
<dbReference type="CDD" id="cd00130">
    <property type="entry name" value="PAS"/>
    <property type="match status" value="1"/>
</dbReference>
<gene>
    <name evidence="13" type="ORF">HXW94_02045</name>
</gene>
<evidence type="ECO:0000313" key="14">
    <source>
        <dbReference type="Proteomes" id="UP000553343"/>
    </source>
</evidence>
<dbReference type="Pfam" id="PF02518">
    <property type="entry name" value="HATPase_c"/>
    <property type="match status" value="1"/>
</dbReference>
<dbReference type="PRINTS" id="PR00344">
    <property type="entry name" value="BCTRLSENSOR"/>
</dbReference>
<dbReference type="NCBIfam" id="TIGR00229">
    <property type="entry name" value="sensory_box"/>
    <property type="match status" value="2"/>
</dbReference>
<evidence type="ECO:0000313" key="13">
    <source>
        <dbReference type="EMBL" id="NWH03782.1"/>
    </source>
</evidence>
<dbReference type="InterPro" id="IPR004358">
    <property type="entry name" value="Sig_transdc_His_kin-like_C"/>
</dbReference>
<evidence type="ECO:0000256" key="9">
    <source>
        <dbReference type="SAM" id="MobiDB-lite"/>
    </source>
</evidence>
<dbReference type="EMBL" id="JACADJ010000004">
    <property type="protein sequence ID" value="NWH03782.1"/>
    <property type="molecule type" value="Genomic_DNA"/>
</dbReference>
<feature type="domain" description="PAC" evidence="12">
    <location>
        <begin position="89"/>
        <end position="140"/>
    </location>
</feature>
<dbReference type="SMART" id="SM00388">
    <property type="entry name" value="HisKA"/>
    <property type="match status" value="1"/>
</dbReference>
<proteinExistence type="predicted"/>
<feature type="domain" description="PAS" evidence="11">
    <location>
        <begin position="141"/>
        <end position="198"/>
    </location>
</feature>
<keyword evidence="7" id="KW-0067">ATP-binding</keyword>
<dbReference type="PROSITE" id="PS50112">
    <property type="entry name" value="PAS"/>
    <property type="match status" value="1"/>
</dbReference>
<dbReference type="SMART" id="SM00387">
    <property type="entry name" value="HATPase_c"/>
    <property type="match status" value="1"/>
</dbReference>
<dbReference type="InterPro" id="IPR036890">
    <property type="entry name" value="HATPase_C_sf"/>
</dbReference>
<evidence type="ECO:0000256" key="6">
    <source>
        <dbReference type="ARBA" id="ARBA00022777"/>
    </source>
</evidence>
<keyword evidence="8" id="KW-0902">Two-component regulatory system</keyword>
<dbReference type="InterPro" id="IPR000014">
    <property type="entry name" value="PAS"/>
</dbReference>
<dbReference type="InterPro" id="IPR005467">
    <property type="entry name" value="His_kinase_dom"/>
</dbReference>
<reference evidence="13 14" key="1">
    <citation type="submission" date="2020-06" db="EMBL/GenBank/DDBJ databases">
        <title>High-quality draft genome of sulfate reducer Desulfobacter latus type strain AcrS2 isolated from marine sediment.</title>
        <authorList>
            <person name="Hoppe M."/>
            <person name="Larsen C.K."/>
            <person name="Marshall I.P.G."/>
            <person name="Schramm A."/>
            <person name="Marietou A.G."/>
        </authorList>
    </citation>
    <scope>NUCLEOTIDE SEQUENCE [LARGE SCALE GENOMIC DNA]</scope>
    <source>
        <strain evidence="13 14">AcRS2</strain>
    </source>
</reference>
<name>A0A850T3J3_9BACT</name>
<dbReference type="SMART" id="SM00086">
    <property type="entry name" value="PAC"/>
    <property type="match status" value="2"/>
</dbReference>
<evidence type="ECO:0000259" key="11">
    <source>
        <dbReference type="PROSITE" id="PS50112"/>
    </source>
</evidence>